<proteinExistence type="predicted"/>
<evidence type="ECO:0000313" key="2">
    <source>
        <dbReference type="Proteomes" id="UP000041254"/>
    </source>
</evidence>
<reference evidence="1 2" key="1">
    <citation type="submission" date="2014-11" db="EMBL/GenBank/DDBJ databases">
        <authorList>
            <person name="Zhu J."/>
            <person name="Qi W."/>
            <person name="Song R."/>
        </authorList>
    </citation>
    <scope>NUCLEOTIDE SEQUENCE [LARGE SCALE GENOMIC DNA]</scope>
</reference>
<sequence length="80" mass="8910">MGENVAAVILQETALGRHESGDLRTILAVPRICLQVQPASSVMVTQGPLSTRGSRSNLRGRCYEWWQFANYGEIRHEISP</sequence>
<organism evidence="1 2">
    <name type="scientific">Vitrella brassicaformis (strain CCMP3155)</name>
    <dbReference type="NCBI Taxonomy" id="1169540"/>
    <lineage>
        <taxon>Eukaryota</taxon>
        <taxon>Sar</taxon>
        <taxon>Alveolata</taxon>
        <taxon>Colpodellida</taxon>
        <taxon>Vitrellaceae</taxon>
        <taxon>Vitrella</taxon>
    </lineage>
</organism>
<keyword evidence="2" id="KW-1185">Reference proteome</keyword>
<gene>
    <name evidence="1" type="ORF">Vbra_14847</name>
</gene>
<dbReference type="Proteomes" id="UP000041254">
    <property type="component" value="Unassembled WGS sequence"/>
</dbReference>
<name>A0A0G4FBQ0_VITBC</name>
<dbReference type="InParanoid" id="A0A0G4FBQ0"/>
<dbReference type="AlphaFoldDB" id="A0A0G4FBQ0"/>
<evidence type="ECO:0000313" key="1">
    <source>
        <dbReference type="EMBL" id="CEM10054.1"/>
    </source>
</evidence>
<protein>
    <submittedName>
        <fullName evidence="1">Uncharacterized protein</fullName>
    </submittedName>
</protein>
<accession>A0A0G4FBQ0</accession>
<dbReference type="VEuPathDB" id="CryptoDB:Vbra_14847"/>
<dbReference type="EMBL" id="CDMY01000400">
    <property type="protein sequence ID" value="CEM10054.1"/>
    <property type="molecule type" value="Genomic_DNA"/>
</dbReference>